<dbReference type="Pfam" id="PF13556">
    <property type="entry name" value="HTH_30"/>
    <property type="match status" value="1"/>
</dbReference>
<organism evidence="5 6">
    <name type="scientific">Lutispora saccharofermentans</name>
    <dbReference type="NCBI Taxonomy" id="3024236"/>
    <lineage>
        <taxon>Bacteria</taxon>
        <taxon>Bacillati</taxon>
        <taxon>Bacillota</taxon>
        <taxon>Clostridia</taxon>
        <taxon>Lutisporales</taxon>
        <taxon>Lutisporaceae</taxon>
        <taxon>Lutispora</taxon>
    </lineage>
</organism>
<dbReference type="InterPro" id="IPR041522">
    <property type="entry name" value="CdaR_GGDEF"/>
</dbReference>
<evidence type="ECO:0000256" key="1">
    <source>
        <dbReference type="ARBA" id="ARBA00006754"/>
    </source>
</evidence>
<dbReference type="Proteomes" id="UP001651880">
    <property type="component" value="Unassembled WGS sequence"/>
</dbReference>
<keyword evidence="6" id="KW-1185">Reference proteome</keyword>
<dbReference type="InterPro" id="IPR042070">
    <property type="entry name" value="PucR_C-HTH_sf"/>
</dbReference>
<feature type="domain" description="Purine catabolism PurC-like" evidence="2">
    <location>
        <begin position="7"/>
        <end position="124"/>
    </location>
</feature>
<dbReference type="RefSeq" id="WP_255226237.1">
    <property type="nucleotide sequence ID" value="NZ_JAJEKE010000002.1"/>
</dbReference>
<reference evidence="5 6" key="1">
    <citation type="submission" date="2021-10" db="EMBL/GenBank/DDBJ databases">
        <title>Lutispora strain m25 sp. nov., a thermophilic, non-spore-forming bacterium isolated from a lab-scale methanogenic bioreactor digesting anaerobic sludge.</title>
        <authorList>
            <person name="El Houari A."/>
            <person name="Mcdonald J."/>
        </authorList>
    </citation>
    <scope>NUCLEOTIDE SEQUENCE [LARGE SCALE GENOMIC DNA]</scope>
    <source>
        <strain evidence="6">m25</strain>
    </source>
</reference>
<evidence type="ECO:0000313" key="6">
    <source>
        <dbReference type="Proteomes" id="UP001651880"/>
    </source>
</evidence>
<protein>
    <submittedName>
        <fullName evidence="5">PucR family transcriptional regulator ligand-binding domain-containing protein</fullName>
    </submittedName>
</protein>
<gene>
    <name evidence="5" type="ORF">LJD61_04055</name>
</gene>
<evidence type="ECO:0000259" key="4">
    <source>
        <dbReference type="Pfam" id="PF17853"/>
    </source>
</evidence>
<dbReference type="PANTHER" id="PTHR33744">
    <property type="entry name" value="CARBOHYDRATE DIACID REGULATOR"/>
    <property type="match status" value="1"/>
</dbReference>
<comment type="caution">
    <text evidence="5">The sequence shown here is derived from an EMBL/GenBank/DDBJ whole genome shotgun (WGS) entry which is preliminary data.</text>
</comment>
<dbReference type="InterPro" id="IPR025736">
    <property type="entry name" value="PucR_C-HTH_dom"/>
</dbReference>
<name>A0ABT1NBS7_9FIRM</name>
<dbReference type="Gene3D" id="1.10.10.2840">
    <property type="entry name" value="PucR C-terminal helix-turn-helix domain"/>
    <property type="match status" value="1"/>
</dbReference>
<dbReference type="InterPro" id="IPR012914">
    <property type="entry name" value="PucR_dom"/>
</dbReference>
<sequence>MGVTVREILQSQYFSDYRVLAGKEALDLKAQAVVLFDAPDGYKWFKGKEFVITSGYLFKDNTELFKEVIMHLFKHKSAALGVKTQRYLNEVPKEIIDLCNSLPLPLIDIPYDVPWIDVINAVNSIAMNRYINRINDRNHNNSLFVNPHSLSKKIEQIGINLSHEIMSPVSIVDIMDKKIFTYPSTYKVRGDCVPFSQHYDLPFNYQKEVMCDNLNMFRIKDLSGNSCCPWIVVPITLRDMTVSNLIIWEECEAIDYYDMFALRLSYTLLLSIYEQAYFATSFERRFYDDFIKSLISGELDSKSKVIRALANFQQSSLMIDNGFICICIRAEGEEVSLYTNREKIYRSFLFDLPKKKCILGIINDSTMVLLYDISDFKKDIIRTLKLNLKNILKELEANIPNYYFKIGIGDPEKDICNMKKSYMEALKAIEIGSYIYPDSRIVAFEDLGPFGLIRVENMQRKSFGSNFKNIYPLLDEENAEELLETLKAFLESESNYNIAAKKLYLHSNTVRYRIGKIQQLCNIDLEDSTERLKVEIALKFINMVKK</sequence>
<dbReference type="InterPro" id="IPR051448">
    <property type="entry name" value="CdaR-like_regulators"/>
</dbReference>
<evidence type="ECO:0000259" key="2">
    <source>
        <dbReference type="Pfam" id="PF07905"/>
    </source>
</evidence>
<accession>A0ABT1NBS7</accession>
<feature type="domain" description="PucR C-terminal helix-turn-helix" evidence="3">
    <location>
        <begin position="482"/>
        <end position="539"/>
    </location>
</feature>
<dbReference type="PANTHER" id="PTHR33744:SF15">
    <property type="entry name" value="CARBOHYDRATE DIACID REGULATOR"/>
    <property type="match status" value="1"/>
</dbReference>
<feature type="domain" description="CdaR GGDEF-like" evidence="4">
    <location>
        <begin position="323"/>
        <end position="431"/>
    </location>
</feature>
<dbReference type="Pfam" id="PF17853">
    <property type="entry name" value="GGDEF_2"/>
    <property type="match status" value="1"/>
</dbReference>
<comment type="similarity">
    <text evidence="1">Belongs to the CdaR family.</text>
</comment>
<dbReference type="Pfam" id="PF07905">
    <property type="entry name" value="PucR"/>
    <property type="match status" value="1"/>
</dbReference>
<proteinExistence type="inferred from homology"/>
<evidence type="ECO:0000313" key="5">
    <source>
        <dbReference type="EMBL" id="MCQ1528718.1"/>
    </source>
</evidence>
<evidence type="ECO:0000259" key="3">
    <source>
        <dbReference type="Pfam" id="PF13556"/>
    </source>
</evidence>
<dbReference type="EMBL" id="JAJEKE010000002">
    <property type="protein sequence ID" value="MCQ1528718.1"/>
    <property type="molecule type" value="Genomic_DNA"/>
</dbReference>